<feature type="region of interest" description="Disordered" evidence="1">
    <location>
        <begin position="310"/>
        <end position="352"/>
    </location>
</feature>
<feature type="compositionally biased region" description="Low complexity" evidence="1">
    <location>
        <begin position="607"/>
        <end position="619"/>
    </location>
</feature>
<sequence length="631" mass="67149">MSAVIAGIRYGRFFVPSMTLSPPRLYPRPGDRTLIQAERDGRGGEAASAGSKLAECSLGLRLAPSQLRPALPDDLIPVEHFLQQEQKAFKGFVGLGAEELLRGKAAMPYAPPPSKSSKDVGVQPPSSLAVLLRDTLRNPALSRGHDRRGAAFLNRHSALPQIDFHHFLSTIEVQRCIIQSWTIGVVVVGGGVGGVPWRGDLSVEVPLRSGEGEVEVEQVSVGGGKGARVEAGTEAEKSVVVVLGRRTCGAEKIVVEMHSAPKHRAWTGAHYAADVSHPRLTSPRALIPVCRRIVGCWGWDARDDGRVACSGDSWERKGSTRSPATLPARKSHFGERSGKASEAAEASPGALEHTCGTGLDTGGRECGNQTKNVCKSVESLQEGGGGVAFLCPFGMCCVGCDAWEVKDGNGVVTPPSPLPSCGKLRLRRCRAVGETLTVHYAPAMSGRVSAFDFPSALAVGRHNYATLRKLQRQQQSKDALDQDRTALQKVKKSVKAIYNSGQAHCGSTHCGVNEVPILNLGSNHVFLSASPCCSIMSLQCWLSRVLSSSPPPAPPPLLCPKRSRRSPLTDSLSHLITMTADALRSVSCGIDHRQPGCPHGSGDAHTSGPPRRSPASPGGKFPLHLLSQHLR</sequence>
<protein>
    <submittedName>
        <fullName evidence="2">Uncharacterized protein</fullName>
    </submittedName>
</protein>
<dbReference type="Proteomes" id="UP000824540">
    <property type="component" value="Unassembled WGS sequence"/>
</dbReference>
<evidence type="ECO:0000256" key="1">
    <source>
        <dbReference type="SAM" id="MobiDB-lite"/>
    </source>
</evidence>
<feature type="region of interest" description="Disordered" evidence="1">
    <location>
        <begin position="597"/>
        <end position="621"/>
    </location>
</feature>
<dbReference type="EMBL" id="JAFBMS010000012">
    <property type="protein sequence ID" value="KAG9348137.1"/>
    <property type="molecule type" value="Genomic_DNA"/>
</dbReference>
<evidence type="ECO:0000313" key="3">
    <source>
        <dbReference type="Proteomes" id="UP000824540"/>
    </source>
</evidence>
<comment type="caution">
    <text evidence="2">The sequence shown here is derived from an EMBL/GenBank/DDBJ whole genome shotgun (WGS) entry which is preliminary data.</text>
</comment>
<name>A0A8T2PH71_9TELE</name>
<dbReference type="AlphaFoldDB" id="A0A8T2PH71"/>
<gene>
    <name evidence="2" type="ORF">JZ751_004167</name>
</gene>
<reference evidence="2" key="1">
    <citation type="thesis" date="2021" institute="BYU ScholarsArchive" country="Provo, UT, USA">
        <title>Applications of and Algorithms for Genome Assembly and Genomic Analyses with an Emphasis on Marine Teleosts.</title>
        <authorList>
            <person name="Pickett B.D."/>
        </authorList>
    </citation>
    <scope>NUCLEOTIDE SEQUENCE</scope>
    <source>
        <strain evidence="2">HI-2016</strain>
    </source>
</reference>
<proteinExistence type="predicted"/>
<organism evidence="2 3">
    <name type="scientific">Albula glossodonta</name>
    <name type="common">roundjaw bonefish</name>
    <dbReference type="NCBI Taxonomy" id="121402"/>
    <lineage>
        <taxon>Eukaryota</taxon>
        <taxon>Metazoa</taxon>
        <taxon>Chordata</taxon>
        <taxon>Craniata</taxon>
        <taxon>Vertebrata</taxon>
        <taxon>Euteleostomi</taxon>
        <taxon>Actinopterygii</taxon>
        <taxon>Neopterygii</taxon>
        <taxon>Teleostei</taxon>
        <taxon>Albuliformes</taxon>
        <taxon>Albulidae</taxon>
        <taxon>Albula</taxon>
    </lineage>
</organism>
<keyword evidence="3" id="KW-1185">Reference proteome</keyword>
<accession>A0A8T2PH71</accession>
<evidence type="ECO:0000313" key="2">
    <source>
        <dbReference type="EMBL" id="KAG9348137.1"/>
    </source>
</evidence>